<name>A0A0A9E5J1_ARUDO</name>
<proteinExistence type="predicted"/>
<organism evidence="1">
    <name type="scientific">Arundo donax</name>
    <name type="common">Giant reed</name>
    <name type="synonym">Donax arundinaceus</name>
    <dbReference type="NCBI Taxonomy" id="35708"/>
    <lineage>
        <taxon>Eukaryota</taxon>
        <taxon>Viridiplantae</taxon>
        <taxon>Streptophyta</taxon>
        <taxon>Embryophyta</taxon>
        <taxon>Tracheophyta</taxon>
        <taxon>Spermatophyta</taxon>
        <taxon>Magnoliopsida</taxon>
        <taxon>Liliopsida</taxon>
        <taxon>Poales</taxon>
        <taxon>Poaceae</taxon>
        <taxon>PACMAD clade</taxon>
        <taxon>Arundinoideae</taxon>
        <taxon>Arundineae</taxon>
        <taxon>Arundo</taxon>
    </lineage>
</organism>
<dbReference type="EMBL" id="GBRH01204775">
    <property type="protein sequence ID" value="JAD93120.1"/>
    <property type="molecule type" value="Transcribed_RNA"/>
</dbReference>
<protein>
    <submittedName>
        <fullName evidence="1">Uncharacterized protein</fullName>
    </submittedName>
</protein>
<dbReference type="AlphaFoldDB" id="A0A0A9E5J1"/>
<accession>A0A0A9E5J1</accession>
<sequence>MERIVSGLLQFTFKKQQTLQPLGLKITN</sequence>
<reference evidence="1" key="1">
    <citation type="submission" date="2014-09" db="EMBL/GenBank/DDBJ databases">
        <authorList>
            <person name="Magalhaes I.L.F."/>
            <person name="Oliveira U."/>
            <person name="Santos F.R."/>
            <person name="Vidigal T.H.D.A."/>
            <person name="Brescovit A.D."/>
            <person name="Santos A.J."/>
        </authorList>
    </citation>
    <scope>NUCLEOTIDE SEQUENCE</scope>
    <source>
        <tissue evidence="1">Shoot tissue taken approximately 20 cm above the soil surface</tissue>
    </source>
</reference>
<reference evidence="1" key="2">
    <citation type="journal article" date="2015" name="Data Brief">
        <title>Shoot transcriptome of the giant reed, Arundo donax.</title>
        <authorList>
            <person name="Barrero R.A."/>
            <person name="Guerrero F.D."/>
            <person name="Moolhuijzen P."/>
            <person name="Goolsby J.A."/>
            <person name="Tidwell J."/>
            <person name="Bellgard S.E."/>
            <person name="Bellgard M.I."/>
        </authorList>
    </citation>
    <scope>NUCLEOTIDE SEQUENCE</scope>
    <source>
        <tissue evidence="1">Shoot tissue taken approximately 20 cm above the soil surface</tissue>
    </source>
</reference>
<evidence type="ECO:0000313" key="1">
    <source>
        <dbReference type="EMBL" id="JAD93120.1"/>
    </source>
</evidence>